<comment type="caution">
    <text evidence="2">The sequence shown here is derived from an EMBL/GenBank/DDBJ whole genome shotgun (WGS) entry which is preliminary data.</text>
</comment>
<evidence type="ECO:0000313" key="2">
    <source>
        <dbReference type="EMBL" id="KAJ7367619.1"/>
    </source>
</evidence>
<keyword evidence="1" id="KW-0472">Membrane</keyword>
<dbReference type="Proteomes" id="UP001218218">
    <property type="component" value="Unassembled WGS sequence"/>
</dbReference>
<evidence type="ECO:0000256" key="1">
    <source>
        <dbReference type="SAM" id="Phobius"/>
    </source>
</evidence>
<evidence type="ECO:0000313" key="3">
    <source>
        <dbReference type="Proteomes" id="UP001218218"/>
    </source>
</evidence>
<gene>
    <name evidence="2" type="ORF">DFH08DRAFT_760870</name>
</gene>
<accession>A0AAD7ATK1</accession>
<sequence length="353" mass="38697">MTNITTLPNPSTPLAFLDPALADQFEASRYLFAATLGAYVWDITLNLGNDYALLFNHRVRFPTVVYFLSRVSTLAYILTCFIFAVTSIENCAAMEISIGICLLLSQTYTAMLFFLRANAVWYPNRVASAVFFLLWLGIIGTNVTVPLGLRGAHIGPTMQCISTDVPDNIRKTRSYLTVVVIMSLVNDTVVFLAISYRIVGYAVLADSPRDLIRAFFGGSHLTRLSRELIQSGQQFYLVAVCANILLIILVKLPISPTFRGMASVPACSLINAMASLVFRKVKFGLISADGTVGETSIKFHVATNPRSLSLQYPPGTTENPVLPLDVQIASEREEFGHSVVSGRHDTFKAPVLA</sequence>
<keyword evidence="1" id="KW-1133">Transmembrane helix</keyword>
<name>A0AAD7ATK1_9AGAR</name>
<feature type="transmembrane region" description="Helical" evidence="1">
    <location>
        <begin position="64"/>
        <end position="84"/>
    </location>
</feature>
<protein>
    <submittedName>
        <fullName evidence="2">Uncharacterized protein</fullName>
    </submittedName>
</protein>
<dbReference type="EMBL" id="JARIHO010000001">
    <property type="protein sequence ID" value="KAJ7367619.1"/>
    <property type="molecule type" value="Genomic_DNA"/>
</dbReference>
<keyword evidence="3" id="KW-1185">Reference proteome</keyword>
<reference evidence="2" key="1">
    <citation type="submission" date="2023-03" db="EMBL/GenBank/DDBJ databases">
        <title>Massive genome expansion in bonnet fungi (Mycena s.s.) driven by repeated elements and novel gene families across ecological guilds.</title>
        <authorList>
            <consortium name="Lawrence Berkeley National Laboratory"/>
            <person name="Harder C.B."/>
            <person name="Miyauchi S."/>
            <person name="Viragh M."/>
            <person name="Kuo A."/>
            <person name="Thoen E."/>
            <person name="Andreopoulos B."/>
            <person name="Lu D."/>
            <person name="Skrede I."/>
            <person name="Drula E."/>
            <person name="Henrissat B."/>
            <person name="Morin E."/>
            <person name="Kohler A."/>
            <person name="Barry K."/>
            <person name="LaButti K."/>
            <person name="Morin E."/>
            <person name="Salamov A."/>
            <person name="Lipzen A."/>
            <person name="Mereny Z."/>
            <person name="Hegedus B."/>
            <person name="Baldrian P."/>
            <person name="Stursova M."/>
            <person name="Weitz H."/>
            <person name="Taylor A."/>
            <person name="Grigoriev I.V."/>
            <person name="Nagy L.G."/>
            <person name="Martin F."/>
            <person name="Kauserud H."/>
        </authorList>
    </citation>
    <scope>NUCLEOTIDE SEQUENCE</scope>
    <source>
        <strain evidence="2">CBHHK002</strain>
    </source>
</reference>
<keyword evidence="1" id="KW-0812">Transmembrane</keyword>
<feature type="transmembrane region" description="Helical" evidence="1">
    <location>
        <begin position="96"/>
        <end position="115"/>
    </location>
</feature>
<feature type="transmembrane region" description="Helical" evidence="1">
    <location>
        <begin position="127"/>
        <end position="149"/>
    </location>
</feature>
<feature type="transmembrane region" description="Helical" evidence="1">
    <location>
        <begin position="235"/>
        <end position="254"/>
    </location>
</feature>
<feature type="transmembrane region" description="Helical" evidence="1">
    <location>
        <begin position="175"/>
        <end position="199"/>
    </location>
</feature>
<organism evidence="2 3">
    <name type="scientific">Mycena albidolilacea</name>
    <dbReference type="NCBI Taxonomy" id="1033008"/>
    <lineage>
        <taxon>Eukaryota</taxon>
        <taxon>Fungi</taxon>
        <taxon>Dikarya</taxon>
        <taxon>Basidiomycota</taxon>
        <taxon>Agaricomycotina</taxon>
        <taxon>Agaricomycetes</taxon>
        <taxon>Agaricomycetidae</taxon>
        <taxon>Agaricales</taxon>
        <taxon>Marasmiineae</taxon>
        <taxon>Mycenaceae</taxon>
        <taxon>Mycena</taxon>
    </lineage>
</organism>
<proteinExistence type="predicted"/>
<dbReference type="AlphaFoldDB" id="A0AAD7ATK1"/>